<keyword evidence="4" id="KW-0663">Pyridoxal phosphate</keyword>
<evidence type="ECO:0000256" key="1">
    <source>
        <dbReference type="ARBA" id="ARBA00001933"/>
    </source>
</evidence>
<keyword evidence="2" id="KW-0032">Aminotransferase</keyword>
<dbReference type="Pfam" id="PF00155">
    <property type="entry name" value="Aminotran_1_2"/>
    <property type="match status" value="1"/>
</dbReference>
<evidence type="ECO:0000259" key="5">
    <source>
        <dbReference type="Pfam" id="PF00155"/>
    </source>
</evidence>
<gene>
    <name evidence="6" type="ORF">AB1Y20_011510</name>
</gene>
<dbReference type="PANTHER" id="PTHR42790">
    <property type="entry name" value="AMINOTRANSFERASE"/>
    <property type="match status" value="1"/>
</dbReference>
<comment type="cofactor">
    <cofactor evidence="1">
        <name>pyridoxal 5'-phosphate</name>
        <dbReference type="ChEBI" id="CHEBI:597326"/>
    </cofactor>
</comment>
<dbReference type="SUPFAM" id="SSF53383">
    <property type="entry name" value="PLP-dependent transferases"/>
    <property type="match status" value="1"/>
</dbReference>
<evidence type="ECO:0000313" key="6">
    <source>
        <dbReference type="EMBL" id="KAL1499302.1"/>
    </source>
</evidence>
<dbReference type="FunFam" id="3.90.1150.10:FF:000166">
    <property type="entry name" value="Kynurenine/alpha-aminoadipate aminotransferase, mitochondrial"/>
    <property type="match status" value="1"/>
</dbReference>
<dbReference type="InterPro" id="IPR015424">
    <property type="entry name" value="PyrdxlP-dep_Trfase"/>
</dbReference>
<dbReference type="EMBL" id="JBGBPQ010000025">
    <property type="protein sequence ID" value="KAL1499302.1"/>
    <property type="molecule type" value="Genomic_DNA"/>
</dbReference>
<sequence length="429" mass="46342">MASRFLNRISVRRRPSPIRALQPLTQLEGMISFGSGMPAPSTFPIAQISATLTDGSTISIGPAHTREAMQYSATNGLPRLQAWVSRLLQREHGWDPSSAHGAVCVTTGSQNALHLAFEMLLDEEAAVLLDEYAYPGAIESIRPLGARLLGVAADAEGMRPERLVAAIEASAARGVRPRVLYTVPTGHNPCGFTMPTSRRREIYQICSQYDLLILEDDPYWFLDLSCAAAAPPLESFLRIDTQQRVLRFDSLSKVLSSGIRVGWVSGPSELVERISLHQQVAALHSSGPSQALVLALLEAWGEEGWRRHVASVQQFYRSQRDVMAASAARHLGELARWHVPTHGMFLWMDLSPSGVQDTHHLVTQSAVAAKVLLVPGSSFAADGAAASPSPYVRAAFSMASAEDMEEGMARIATMLTGGGGLRNAPSEGV</sequence>
<name>A0AB34IJ92_PRYPA</name>
<dbReference type="AlphaFoldDB" id="A0AB34IJ92"/>
<organism evidence="6 7">
    <name type="scientific">Prymnesium parvum</name>
    <name type="common">Toxic golden alga</name>
    <dbReference type="NCBI Taxonomy" id="97485"/>
    <lineage>
        <taxon>Eukaryota</taxon>
        <taxon>Haptista</taxon>
        <taxon>Haptophyta</taxon>
        <taxon>Prymnesiophyceae</taxon>
        <taxon>Prymnesiales</taxon>
        <taxon>Prymnesiaceae</taxon>
        <taxon>Prymnesium</taxon>
    </lineage>
</organism>
<dbReference type="Gene3D" id="3.40.640.10">
    <property type="entry name" value="Type I PLP-dependent aspartate aminotransferase-like (Major domain)"/>
    <property type="match status" value="1"/>
</dbReference>
<dbReference type="Proteomes" id="UP001515480">
    <property type="component" value="Unassembled WGS sequence"/>
</dbReference>
<evidence type="ECO:0000256" key="3">
    <source>
        <dbReference type="ARBA" id="ARBA00022679"/>
    </source>
</evidence>
<reference evidence="6 7" key="1">
    <citation type="journal article" date="2024" name="Science">
        <title>Giant polyketide synthase enzymes in the biosynthesis of giant marine polyether toxins.</title>
        <authorList>
            <person name="Fallon T.R."/>
            <person name="Shende V.V."/>
            <person name="Wierzbicki I.H."/>
            <person name="Pendleton A.L."/>
            <person name="Watervoot N.F."/>
            <person name="Auber R.P."/>
            <person name="Gonzalez D.J."/>
            <person name="Wisecaver J.H."/>
            <person name="Moore B.S."/>
        </authorList>
    </citation>
    <scope>NUCLEOTIDE SEQUENCE [LARGE SCALE GENOMIC DNA]</scope>
    <source>
        <strain evidence="6 7">12B1</strain>
    </source>
</reference>
<keyword evidence="3" id="KW-0808">Transferase</keyword>
<protein>
    <recommendedName>
        <fullName evidence="5">Aminotransferase class I/classII large domain-containing protein</fullName>
    </recommendedName>
</protein>
<evidence type="ECO:0000313" key="7">
    <source>
        <dbReference type="Proteomes" id="UP001515480"/>
    </source>
</evidence>
<dbReference type="GO" id="GO:0030170">
    <property type="term" value="F:pyridoxal phosphate binding"/>
    <property type="evidence" value="ECO:0007669"/>
    <property type="project" value="InterPro"/>
</dbReference>
<accession>A0AB34IJ92</accession>
<keyword evidence="7" id="KW-1185">Reference proteome</keyword>
<dbReference type="CDD" id="cd00609">
    <property type="entry name" value="AAT_like"/>
    <property type="match status" value="1"/>
</dbReference>
<proteinExistence type="predicted"/>
<evidence type="ECO:0000256" key="2">
    <source>
        <dbReference type="ARBA" id="ARBA00022576"/>
    </source>
</evidence>
<feature type="domain" description="Aminotransferase class I/classII large" evidence="5">
    <location>
        <begin position="65"/>
        <end position="411"/>
    </location>
</feature>
<dbReference type="InterPro" id="IPR004839">
    <property type="entry name" value="Aminotransferase_I/II_large"/>
</dbReference>
<dbReference type="InterPro" id="IPR050859">
    <property type="entry name" value="Class-I_PLP-dep_aminotransf"/>
</dbReference>
<evidence type="ECO:0000256" key="4">
    <source>
        <dbReference type="ARBA" id="ARBA00022898"/>
    </source>
</evidence>
<dbReference type="GO" id="GO:0008483">
    <property type="term" value="F:transaminase activity"/>
    <property type="evidence" value="ECO:0007669"/>
    <property type="project" value="UniProtKB-KW"/>
</dbReference>
<dbReference type="PANTHER" id="PTHR42790:SF19">
    <property type="entry name" value="KYNURENINE_ALPHA-AMINOADIPATE AMINOTRANSFERASE, MITOCHONDRIAL"/>
    <property type="match status" value="1"/>
</dbReference>
<dbReference type="InterPro" id="IPR015421">
    <property type="entry name" value="PyrdxlP-dep_Trfase_major"/>
</dbReference>
<comment type="caution">
    <text evidence="6">The sequence shown here is derived from an EMBL/GenBank/DDBJ whole genome shotgun (WGS) entry which is preliminary data.</text>
</comment>
<dbReference type="GO" id="GO:1901605">
    <property type="term" value="P:alpha-amino acid metabolic process"/>
    <property type="evidence" value="ECO:0007669"/>
    <property type="project" value="TreeGrafter"/>
</dbReference>